<evidence type="ECO:0000313" key="1">
    <source>
        <dbReference type="EMBL" id="SDJ79843.1"/>
    </source>
</evidence>
<gene>
    <name evidence="1" type="ORF">SAMN05216226_109122</name>
</gene>
<protein>
    <submittedName>
        <fullName evidence="1">Uncharacterized protein</fullName>
    </submittedName>
</protein>
<sequence>MTPNVKVRCDYCEKWLVVDGNTEYVACECGAGFAVTVTPIATPRA</sequence>
<reference evidence="1 2" key="1">
    <citation type="submission" date="2016-10" db="EMBL/GenBank/DDBJ databases">
        <authorList>
            <person name="de Groot N.N."/>
        </authorList>
    </citation>
    <scope>NUCLEOTIDE SEQUENCE [LARGE SCALE GENOMIC DNA]</scope>
    <source>
        <strain evidence="1 2">IBRC-M10015</strain>
    </source>
</reference>
<dbReference type="EMBL" id="FNFC01000009">
    <property type="protein sequence ID" value="SDJ79843.1"/>
    <property type="molecule type" value="Genomic_DNA"/>
</dbReference>
<dbReference type="Proteomes" id="UP000198856">
    <property type="component" value="Unassembled WGS sequence"/>
</dbReference>
<name>A0A1G8WP26_9EURY</name>
<evidence type="ECO:0000313" key="2">
    <source>
        <dbReference type="Proteomes" id="UP000198856"/>
    </source>
</evidence>
<dbReference type="AlphaFoldDB" id="A0A1G8WP26"/>
<proteinExistence type="predicted"/>
<keyword evidence="2" id="KW-1185">Reference proteome</keyword>
<dbReference type="STRING" id="890420.SAMN05216226_109122"/>
<dbReference type="RefSeq" id="WP_176765299.1">
    <property type="nucleotide sequence ID" value="NZ_FNFC01000009.1"/>
</dbReference>
<organism evidence="1 2">
    <name type="scientific">Halovenus aranensis</name>
    <dbReference type="NCBI Taxonomy" id="890420"/>
    <lineage>
        <taxon>Archaea</taxon>
        <taxon>Methanobacteriati</taxon>
        <taxon>Methanobacteriota</taxon>
        <taxon>Stenosarchaea group</taxon>
        <taxon>Halobacteria</taxon>
        <taxon>Halobacteriales</taxon>
        <taxon>Haloarculaceae</taxon>
        <taxon>Halovenus</taxon>
    </lineage>
</organism>
<accession>A0A1G8WP26</accession>